<evidence type="ECO:0000313" key="7">
    <source>
        <dbReference type="EMBL" id="HIW00547.1"/>
    </source>
</evidence>
<dbReference type="Proteomes" id="UP000886752">
    <property type="component" value="Unassembled WGS sequence"/>
</dbReference>
<evidence type="ECO:0000256" key="3">
    <source>
        <dbReference type="ARBA" id="ARBA00023163"/>
    </source>
</evidence>
<dbReference type="InterPro" id="IPR011075">
    <property type="entry name" value="TetR_C"/>
</dbReference>
<dbReference type="PANTHER" id="PTHR47506">
    <property type="entry name" value="TRANSCRIPTIONAL REGULATORY PROTEIN"/>
    <property type="match status" value="1"/>
</dbReference>
<evidence type="ECO:0000256" key="4">
    <source>
        <dbReference type="PROSITE-ProRule" id="PRU00335"/>
    </source>
</evidence>
<dbReference type="PROSITE" id="PS50977">
    <property type="entry name" value="HTH_TETR_2"/>
    <property type="match status" value="1"/>
</dbReference>
<evidence type="ECO:0000256" key="5">
    <source>
        <dbReference type="SAM" id="MobiDB-lite"/>
    </source>
</evidence>
<organism evidence="7 8">
    <name type="scientific">Candidatus Desulfovibrio intestinipullorum</name>
    <dbReference type="NCBI Taxonomy" id="2838536"/>
    <lineage>
        <taxon>Bacteria</taxon>
        <taxon>Pseudomonadati</taxon>
        <taxon>Thermodesulfobacteriota</taxon>
        <taxon>Desulfovibrionia</taxon>
        <taxon>Desulfovibrionales</taxon>
        <taxon>Desulfovibrionaceae</taxon>
        <taxon>Desulfovibrio</taxon>
    </lineage>
</organism>
<feature type="DNA-binding region" description="H-T-H motif" evidence="4">
    <location>
        <begin position="58"/>
        <end position="77"/>
    </location>
</feature>
<keyword evidence="3" id="KW-0804">Transcription</keyword>
<evidence type="ECO:0000259" key="6">
    <source>
        <dbReference type="PROSITE" id="PS50977"/>
    </source>
</evidence>
<feature type="region of interest" description="Disordered" evidence="5">
    <location>
        <begin position="1"/>
        <end position="34"/>
    </location>
</feature>
<dbReference type="EMBL" id="DXHV01000054">
    <property type="protein sequence ID" value="HIW00547.1"/>
    <property type="molecule type" value="Genomic_DNA"/>
</dbReference>
<feature type="domain" description="HTH tetR-type" evidence="6">
    <location>
        <begin position="35"/>
        <end position="95"/>
    </location>
</feature>
<sequence length="227" mass="25337">MTRTEKTRTEKNRTGAAGTERTGDGSHHGKGRPRSFDRDWALGRALELFWQKGFEPVTVAELCESMNIRPPSLYAAFGNKTALFLEALEYYEHTYWAEPSRRFCEEPDVCRAVERFFEEAAHILLSPSTPCGCMVVLAAVNICPSETEIIARVREYREKTRQMFAERLHRAVADGQLPAGTSVAALSCALNTFLEGLSLQARDTLDLSELVQTAALAVRLLPARQQG</sequence>
<dbReference type="SUPFAM" id="SSF46689">
    <property type="entry name" value="Homeodomain-like"/>
    <property type="match status" value="1"/>
</dbReference>
<dbReference type="GO" id="GO:0003677">
    <property type="term" value="F:DNA binding"/>
    <property type="evidence" value="ECO:0007669"/>
    <property type="project" value="UniProtKB-UniRule"/>
</dbReference>
<feature type="compositionally biased region" description="Basic and acidic residues" evidence="5">
    <location>
        <begin position="1"/>
        <end position="13"/>
    </location>
</feature>
<comment type="caution">
    <text evidence="7">The sequence shown here is derived from an EMBL/GenBank/DDBJ whole genome shotgun (WGS) entry which is preliminary data.</text>
</comment>
<proteinExistence type="predicted"/>
<dbReference type="Pfam" id="PF16925">
    <property type="entry name" value="TetR_C_13"/>
    <property type="match status" value="1"/>
</dbReference>
<reference evidence="7" key="1">
    <citation type="journal article" date="2021" name="PeerJ">
        <title>Extensive microbial diversity within the chicken gut microbiome revealed by metagenomics and culture.</title>
        <authorList>
            <person name="Gilroy R."/>
            <person name="Ravi A."/>
            <person name="Getino M."/>
            <person name="Pursley I."/>
            <person name="Horton D.L."/>
            <person name="Alikhan N.F."/>
            <person name="Baker D."/>
            <person name="Gharbi K."/>
            <person name="Hall N."/>
            <person name="Watson M."/>
            <person name="Adriaenssens E.M."/>
            <person name="Foster-Nyarko E."/>
            <person name="Jarju S."/>
            <person name="Secka A."/>
            <person name="Antonio M."/>
            <person name="Oren A."/>
            <person name="Chaudhuri R.R."/>
            <person name="La Ragione R."/>
            <person name="Hildebrand F."/>
            <person name="Pallen M.J."/>
        </authorList>
    </citation>
    <scope>NUCLEOTIDE SEQUENCE</scope>
    <source>
        <strain evidence="7">ChiHecec2B26-446</strain>
    </source>
</reference>
<dbReference type="SUPFAM" id="SSF48498">
    <property type="entry name" value="Tetracyclin repressor-like, C-terminal domain"/>
    <property type="match status" value="1"/>
</dbReference>
<keyword evidence="2 4" id="KW-0238">DNA-binding</keyword>
<dbReference type="InterPro" id="IPR009057">
    <property type="entry name" value="Homeodomain-like_sf"/>
</dbReference>
<accession>A0A9D1TPY2</accession>
<reference evidence="7" key="2">
    <citation type="submission" date="2021-04" db="EMBL/GenBank/DDBJ databases">
        <authorList>
            <person name="Gilroy R."/>
        </authorList>
    </citation>
    <scope>NUCLEOTIDE SEQUENCE</scope>
    <source>
        <strain evidence="7">ChiHecec2B26-446</strain>
    </source>
</reference>
<protein>
    <submittedName>
        <fullName evidence="7">TetR/AcrR family transcriptional regulator</fullName>
    </submittedName>
</protein>
<name>A0A9D1TPY2_9BACT</name>
<evidence type="ECO:0000256" key="1">
    <source>
        <dbReference type="ARBA" id="ARBA00023015"/>
    </source>
</evidence>
<dbReference type="Pfam" id="PF00440">
    <property type="entry name" value="TetR_N"/>
    <property type="match status" value="1"/>
</dbReference>
<dbReference type="PANTHER" id="PTHR47506:SF1">
    <property type="entry name" value="HTH-TYPE TRANSCRIPTIONAL REGULATOR YJDC"/>
    <property type="match status" value="1"/>
</dbReference>
<dbReference type="Gene3D" id="1.10.10.60">
    <property type="entry name" value="Homeodomain-like"/>
    <property type="match status" value="1"/>
</dbReference>
<gene>
    <name evidence="7" type="ORF">H9894_05085</name>
</gene>
<dbReference type="InterPro" id="IPR036271">
    <property type="entry name" value="Tet_transcr_reg_TetR-rel_C_sf"/>
</dbReference>
<keyword evidence="1" id="KW-0805">Transcription regulation</keyword>
<dbReference type="Gene3D" id="1.10.357.10">
    <property type="entry name" value="Tetracycline Repressor, domain 2"/>
    <property type="match status" value="1"/>
</dbReference>
<evidence type="ECO:0000256" key="2">
    <source>
        <dbReference type="ARBA" id="ARBA00023125"/>
    </source>
</evidence>
<dbReference type="AlphaFoldDB" id="A0A9D1TPY2"/>
<dbReference type="InterPro" id="IPR001647">
    <property type="entry name" value="HTH_TetR"/>
</dbReference>
<evidence type="ECO:0000313" key="8">
    <source>
        <dbReference type="Proteomes" id="UP000886752"/>
    </source>
</evidence>